<accession>A0A814XSK4</accession>
<evidence type="ECO:0000313" key="2">
    <source>
        <dbReference type="Proteomes" id="UP000663852"/>
    </source>
</evidence>
<evidence type="ECO:0000313" key="1">
    <source>
        <dbReference type="EMBL" id="CAF1219875.1"/>
    </source>
</evidence>
<comment type="caution">
    <text evidence="1">The sequence shown here is derived from an EMBL/GenBank/DDBJ whole genome shotgun (WGS) entry which is preliminary data.</text>
</comment>
<gene>
    <name evidence="1" type="ORF">EDS130_LOCUS26356</name>
</gene>
<dbReference type="EMBL" id="CAJNOJ010000160">
    <property type="protein sequence ID" value="CAF1219875.1"/>
    <property type="molecule type" value="Genomic_DNA"/>
</dbReference>
<dbReference type="Proteomes" id="UP000663852">
    <property type="component" value="Unassembled WGS sequence"/>
</dbReference>
<sequence length="67" mass="7695">MFIDGTQRDVCVLGTDLMAEQRSERALNPLVYIRREANALNMSSSIRIMAAIKNRERRSQTLFLPLI</sequence>
<organism evidence="1 2">
    <name type="scientific">Adineta ricciae</name>
    <name type="common">Rotifer</name>
    <dbReference type="NCBI Taxonomy" id="249248"/>
    <lineage>
        <taxon>Eukaryota</taxon>
        <taxon>Metazoa</taxon>
        <taxon>Spiralia</taxon>
        <taxon>Gnathifera</taxon>
        <taxon>Rotifera</taxon>
        <taxon>Eurotatoria</taxon>
        <taxon>Bdelloidea</taxon>
        <taxon>Adinetida</taxon>
        <taxon>Adinetidae</taxon>
        <taxon>Adineta</taxon>
    </lineage>
</organism>
<reference evidence="1" key="1">
    <citation type="submission" date="2021-02" db="EMBL/GenBank/DDBJ databases">
        <authorList>
            <person name="Nowell W R."/>
        </authorList>
    </citation>
    <scope>NUCLEOTIDE SEQUENCE</scope>
</reference>
<proteinExistence type="predicted"/>
<name>A0A814XSK4_ADIRI</name>
<dbReference type="AlphaFoldDB" id="A0A814XSK4"/>
<protein>
    <submittedName>
        <fullName evidence="1">Uncharacterized protein</fullName>
    </submittedName>
</protein>